<gene>
    <name evidence="2" type="ORF">AFUS01_LOCUS23899</name>
</gene>
<accession>A0A8J2K943</accession>
<dbReference type="EMBL" id="CAJVCH010292541">
    <property type="protein sequence ID" value="CAG7785266.1"/>
    <property type="molecule type" value="Genomic_DNA"/>
</dbReference>
<dbReference type="Proteomes" id="UP000708208">
    <property type="component" value="Unassembled WGS sequence"/>
</dbReference>
<feature type="region of interest" description="Disordered" evidence="1">
    <location>
        <begin position="52"/>
        <end position="72"/>
    </location>
</feature>
<name>A0A8J2K943_9HEXA</name>
<feature type="compositionally biased region" description="Gly residues" evidence="1">
    <location>
        <begin position="1"/>
        <end position="11"/>
    </location>
</feature>
<dbReference type="AlphaFoldDB" id="A0A8J2K943"/>
<sequence length="183" mass="20387">FKGGTKPGGGDQQPILDPVEEPADIVAEDNIFNLDEEVPIEIVERAVNQDNVHENPEGNISNESNEDVQPPARKHENFERTESCIARAKAMCDTYLKNTIMVNTPQGVARLLIKSPKNVMWDALVPPCRLRKFPCAEAFMIVNYQRATKRFGKTDEEVQSTTKQCIVVLAWFSAATGEQSNPS</sequence>
<comment type="caution">
    <text evidence="2">The sequence shown here is derived from an EMBL/GenBank/DDBJ whole genome shotgun (WGS) entry which is preliminary data.</text>
</comment>
<feature type="region of interest" description="Disordered" evidence="1">
    <location>
        <begin position="1"/>
        <end position="22"/>
    </location>
</feature>
<reference evidence="2" key="1">
    <citation type="submission" date="2021-06" db="EMBL/GenBank/DDBJ databases">
        <authorList>
            <person name="Hodson N. C."/>
            <person name="Mongue J. A."/>
            <person name="Jaron S. K."/>
        </authorList>
    </citation>
    <scope>NUCLEOTIDE SEQUENCE</scope>
</reference>
<evidence type="ECO:0000256" key="1">
    <source>
        <dbReference type="SAM" id="MobiDB-lite"/>
    </source>
</evidence>
<feature type="non-terminal residue" evidence="2">
    <location>
        <position position="1"/>
    </location>
</feature>
<proteinExistence type="predicted"/>
<keyword evidence="3" id="KW-1185">Reference proteome</keyword>
<evidence type="ECO:0000313" key="3">
    <source>
        <dbReference type="Proteomes" id="UP000708208"/>
    </source>
</evidence>
<evidence type="ECO:0000313" key="2">
    <source>
        <dbReference type="EMBL" id="CAG7785266.1"/>
    </source>
</evidence>
<organism evidence="2 3">
    <name type="scientific">Allacma fusca</name>
    <dbReference type="NCBI Taxonomy" id="39272"/>
    <lineage>
        <taxon>Eukaryota</taxon>
        <taxon>Metazoa</taxon>
        <taxon>Ecdysozoa</taxon>
        <taxon>Arthropoda</taxon>
        <taxon>Hexapoda</taxon>
        <taxon>Collembola</taxon>
        <taxon>Symphypleona</taxon>
        <taxon>Sminthuridae</taxon>
        <taxon>Allacma</taxon>
    </lineage>
</organism>
<protein>
    <submittedName>
        <fullName evidence="2">Uncharacterized protein</fullName>
    </submittedName>
</protein>